<keyword evidence="8" id="KW-1185">Reference proteome</keyword>
<dbReference type="InterPro" id="IPR036443">
    <property type="entry name" value="Znf_RanBP2_sf"/>
</dbReference>
<evidence type="ECO:0000256" key="2">
    <source>
        <dbReference type="ARBA" id="ARBA00022771"/>
    </source>
</evidence>
<dbReference type="EMBL" id="LR746275">
    <property type="protein sequence ID" value="CAA7406027.1"/>
    <property type="molecule type" value="Genomic_DNA"/>
</dbReference>
<gene>
    <name evidence="7" type="ORF">SI8410_12016705</name>
</gene>
<dbReference type="PROSITE" id="PS01358">
    <property type="entry name" value="ZF_RANBP2_1"/>
    <property type="match status" value="2"/>
</dbReference>
<dbReference type="Pfam" id="PF00641">
    <property type="entry name" value="Zn_ribbon_RanBP"/>
    <property type="match status" value="2"/>
</dbReference>
<dbReference type="InterPro" id="IPR001876">
    <property type="entry name" value="Znf_RanBP2"/>
</dbReference>
<evidence type="ECO:0000256" key="4">
    <source>
        <dbReference type="PROSITE-ProRule" id="PRU00322"/>
    </source>
</evidence>
<dbReference type="GO" id="GO:0005737">
    <property type="term" value="C:cytoplasm"/>
    <property type="evidence" value="ECO:0007669"/>
    <property type="project" value="TreeGrafter"/>
</dbReference>
<evidence type="ECO:0000256" key="1">
    <source>
        <dbReference type="ARBA" id="ARBA00022723"/>
    </source>
</evidence>
<evidence type="ECO:0000313" key="8">
    <source>
        <dbReference type="Proteomes" id="UP000663760"/>
    </source>
</evidence>
<dbReference type="GO" id="GO:0008270">
    <property type="term" value="F:zinc ion binding"/>
    <property type="evidence" value="ECO:0007669"/>
    <property type="project" value="UniProtKB-KW"/>
</dbReference>
<accession>A0A7I8L7J9</accession>
<feature type="region of interest" description="Disordered" evidence="5">
    <location>
        <begin position="38"/>
        <end position="63"/>
    </location>
</feature>
<dbReference type="InterPro" id="IPR018247">
    <property type="entry name" value="EF_Hand_1_Ca_BS"/>
</dbReference>
<dbReference type="AlphaFoldDB" id="A0A7I8L7J9"/>
<evidence type="ECO:0000256" key="5">
    <source>
        <dbReference type="SAM" id="MobiDB-lite"/>
    </source>
</evidence>
<feature type="compositionally biased region" description="Basic and acidic residues" evidence="5">
    <location>
        <begin position="731"/>
        <end position="755"/>
    </location>
</feature>
<feature type="region of interest" description="Disordered" evidence="5">
    <location>
        <begin position="488"/>
        <end position="768"/>
    </location>
</feature>
<dbReference type="Proteomes" id="UP000663760">
    <property type="component" value="Chromosome 12"/>
</dbReference>
<dbReference type="GO" id="GO:0003729">
    <property type="term" value="F:mRNA binding"/>
    <property type="evidence" value="ECO:0007669"/>
    <property type="project" value="TreeGrafter"/>
</dbReference>
<protein>
    <recommendedName>
        <fullName evidence="6">RanBP2-type domain-containing protein</fullName>
    </recommendedName>
</protein>
<keyword evidence="1" id="KW-0479">Metal-binding</keyword>
<dbReference type="PANTHER" id="PTHR23111">
    <property type="entry name" value="ZINC FINGER PROTEIN"/>
    <property type="match status" value="1"/>
</dbReference>
<keyword evidence="2 4" id="KW-0863">Zinc-finger</keyword>
<feature type="domain" description="RanBP2-type" evidence="6">
    <location>
        <begin position="411"/>
        <end position="440"/>
    </location>
</feature>
<dbReference type="PROSITE" id="PS50199">
    <property type="entry name" value="ZF_RANBP2_2"/>
    <property type="match status" value="2"/>
</dbReference>
<feature type="compositionally biased region" description="Acidic residues" evidence="5">
    <location>
        <begin position="532"/>
        <end position="546"/>
    </location>
</feature>
<evidence type="ECO:0000259" key="6">
    <source>
        <dbReference type="PROSITE" id="PS50199"/>
    </source>
</evidence>
<feature type="compositionally biased region" description="Basic and acidic residues" evidence="5">
    <location>
        <begin position="604"/>
        <end position="618"/>
    </location>
</feature>
<feature type="region of interest" description="Disordered" evidence="5">
    <location>
        <begin position="352"/>
        <end position="372"/>
    </location>
</feature>
<reference evidence="7" key="1">
    <citation type="submission" date="2020-02" db="EMBL/GenBank/DDBJ databases">
        <authorList>
            <person name="Scholz U."/>
            <person name="Mascher M."/>
            <person name="Fiebig A."/>
        </authorList>
    </citation>
    <scope>NUCLEOTIDE SEQUENCE</scope>
</reference>
<feature type="compositionally biased region" description="Basic and acidic residues" evidence="5">
    <location>
        <begin position="547"/>
        <end position="558"/>
    </location>
</feature>
<feature type="compositionally biased region" description="Basic and acidic residues" evidence="5">
    <location>
        <begin position="692"/>
        <end position="716"/>
    </location>
</feature>
<organism evidence="7 8">
    <name type="scientific">Spirodela intermedia</name>
    <name type="common">Intermediate duckweed</name>
    <dbReference type="NCBI Taxonomy" id="51605"/>
    <lineage>
        <taxon>Eukaryota</taxon>
        <taxon>Viridiplantae</taxon>
        <taxon>Streptophyta</taxon>
        <taxon>Embryophyta</taxon>
        <taxon>Tracheophyta</taxon>
        <taxon>Spermatophyta</taxon>
        <taxon>Magnoliopsida</taxon>
        <taxon>Liliopsida</taxon>
        <taxon>Araceae</taxon>
        <taxon>Lemnoideae</taxon>
        <taxon>Spirodela</taxon>
    </lineage>
</organism>
<dbReference type="SMART" id="SM00547">
    <property type="entry name" value="ZnF_RBZ"/>
    <property type="match status" value="2"/>
</dbReference>
<feature type="compositionally biased region" description="Basic and acidic residues" evidence="5">
    <location>
        <begin position="101"/>
        <end position="110"/>
    </location>
</feature>
<proteinExistence type="predicted"/>
<dbReference type="SUPFAM" id="SSF90209">
    <property type="entry name" value="Ran binding protein zinc finger-like"/>
    <property type="match status" value="1"/>
</dbReference>
<dbReference type="PROSITE" id="PS00018">
    <property type="entry name" value="EF_HAND_1"/>
    <property type="match status" value="1"/>
</dbReference>
<keyword evidence="3" id="KW-0862">Zinc</keyword>
<name>A0A7I8L7J9_SPIIN</name>
<feature type="compositionally biased region" description="Basic and acidic residues" evidence="5">
    <location>
        <begin position="647"/>
        <end position="657"/>
    </location>
</feature>
<evidence type="ECO:0000313" key="7">
    <source>
        <dbReference type="EMBL" id="CAA7406027.1"/>
    </source>
</evidence>
<dbReference type="FunFam" id="4.10.1060.10:FF:000014">
    <property type="entry name" value="Putative zinc finger, RanBP2-type"/>
    <property type="match status" value="1"/>
</dbReference>
<sequence length="768" mass="86835">MAPSSLLIARLRVCPSLSISRYTIRNRQHLCCVRTFSSSPQPLSQPDPVMPLPTQAAPRDPKAGLSERMSFVFDQIDAMERMRGAKDEALDRIRAWRQTKKQQEEGHDGADGEMNGPGIADSATASERAGSQMVVEKGTGLLVEEGGRSLFKKEVELVHPWPEWIELMERLMSQNYFDHRRFDENQMVKNLPIDLSGVVDDVGFNFTRDWSTVRTACLNFGRDRFDILRSLSKRDLQILVGHGCPSTDKKVAYSAKLLRKHAHLDEGDVCSSCKLRSSCSSGFLLARKEDEPRTLDVMRILLTFAFDSINSSVENKALMEIKTVKRTVRKLLHEVTKLSAVPIDPNLPIPVIKRPPPKVKQPPPPPKRRVGRDDIEMKKGDWLCPKCDFMNFAKNNVCLQCDAKRPKRQLLPGEWECPQCNFLNYRRNMSCFHCDHQRPPDEFTAAKTQFHQPGPRPRLDQTTGLSSQAWNFDFDDNESDGADVAAFEFADPPRTGRNPLDSLPQRGPEDAPPGDRSSGDRLPSDVSRTGFDDFDDDEDDDVDSYEIDDRAISRDIPKFRNSRGSADHDDSDDDDLPLSQERDRPPLDFPSDRRNNLGRNCRGRGTERPRSYDSDDGFHSGSDSDDFGSSRSRMNEIRGRGPTRPSGLDRPDLEIGRGTRGRRTSFNRAVAAANDDDDDWRHGGARSGRNAGMRDGRRGERFDHRGFDGLREDRLGYRSGGRASQPRGRSRGGEGRSDRWNGGESRNRSEFDRGGRSNQWADGRRDFR</sequence>
<dbReference type="PANTHER" id="PTHR23111:SF29">
    <property type="entry name" value="OS07G0404300 PROTEIN"/>
    <property type="match status" value="1"/>
</dbReference>
<dbReference type="OrthoDB" id="448399at2759"/>
<dbReference type="Gene3D" id="4.10.1060.10">
    <property type="entry name" value="Zinc finger, RanBP2-type"/>
    <property type="match status" value="2"/>
</dbReference>
<feature type="region of interest" description="Disordered" evidence="5">
    <location>
        <begin position="98"/>
        <end position="130"/>
    </location>
</feature>
<evidence type="ECO:0000256" key="3">
    <source>
        <dbReference type="ARBA" id="ARBA00022833"/>
    </source>
</evidence>
<feature type="compositionally biased region" description="Basic and acidic residues" evidence="5">
    <location>
        <begin position="580"/>
        <end position="595"/>
    </location>
</feature>
<feature type="domain" description="RanBP2-type" evidence="6">
    <location>
        <begin position="378"/>
        <end position="407"/>
    </location>
</feature>